<dbReference type="PANTHER" id="PTHR11567:SF110">
    <property type="entry name" value="2-PHOSPHOXYLOSE PHOSPHATASE 1"/>
    <property type="match status" value="1"/>
</dbReference>
<dbReference type="GeneID" id="72004829"/>
<organism evidence="4 5">
    <name type="scientific">Rhodofomes roseus</name>
    <dbReference type="NCBI Taxonomy" id="34475"/>
    <lineage>
        <taxon>Eukaryota</taxon>
        <taxon>Fungi</taxon>
        <taxon>Dikarya</taxon>
        <taxon>Basidiomycota</taxon>
        <taxon>Agaricomycotina</taxon>
        <taxon>Agaricomycetes</taxon>
        <taxon>Polyporales</taxon>
        <taxon>Rhodofomes</taxon>
    </lineage>
</organism>
<dbReference type="Gene3D" id="3.40.50.1240">
    <property type="entry name" value="Phosphoglycerate mutase-like"/>
    <property type="match status" value="1"/>
</dbReference>
<dbReference type="CDD" id="cd07061">
    <property type="entry name" value="HP_HAP_like"/>
    <property type="match status" value="1"/>
</dbReference>
<evidence type="ECO:0000313" key="4">
    <source>
        <dbReference type="EMBL" id="KAH9835273.1"/>
    </source>
</evidence>
<proteinExistence type="inferred from homology"/>
<feature type="signal peptide" evidence="3">
    <location>
        <begin position="1"/>
        <end position="27"/>
    </location>
</feature>
<dbReference type="PANTHER" id="PTHR11567">
    <property type="entry name" value="ACID PHOSPHATASE-RELATED"/>
    <property type="match status" value="1"/>
</dbReference>
<name>A0ABQ8KCH7_9APHY</name>
<dbReference type="SUPFAM" id="SSF53254">
    <property type="entry name" value="Phosphoglycerate mutase-like"/>
    <property type="match status" value="1"/>
</dbReference>
<dbReference type="Pfam" id="PF00328">
    <property type="entry name" value="His_Phos_2"/>
    <property type="match status" value="1"/>
</dbReference>
<keyword evidence="2" id="KW-0378">Hydrolase</keyword>
<keyword evidence="3" id="KW-0732">Signal</keyword>
<dbReference type="EMBL" id="JADCUA010000013">
    <property type="protein sequence ID" value="KAH9835273.1"/>
    <property type="molecule type" value="Genomic_DNA"/>
</dbReference>
<feature type="chain" id="PRO_5047051419" evidence="3">
    <location>
        <begin position="28"/>
        <end position="497"/>
    </location>
</feature>
<evidence type="ECO:0000256" key="3">
    <source>
        <dbReference type="SAM" id="SignalP"/>
    </source>
</evidence>
<comment type="caution">
    <text evidence="4">The sequence shown here is derived from an EMBL/GenBank/DDBJ whole genome shotgun (WGS) entry which is preliminary data.</text>
</comment>
<dbReference type="InterPro" id="IPR033379">
    <property type="entry name" value="Acid_Pase_AS"/>
</dbReference>
<accession>A0ABQ8KCH7</accession>
<evidence type="ECO:0000313" key="5">
    <source>
        <dbReference type="Proteomes" id="UP000814176"/>
    </source>
</evidence>
<keyword evidence="5" id="KW-1185">Reference proteome</keyword>
<evidence type="ECO:0000256" key="1">
    <source>
        <dbReference type="ARBA" id="ARBA00005375"/>
    </source>
</evidence>
<comment type="similarity">
    <text evidence="1">Belongs to the histidine acid phosphatase family.</text>
</comment>
<dbReference type="InterPro" id="IPR000560">
    <property type="entry name" value="His_Pase_clade-2"/>
</dbReference>
<evidence type="ECO:0000256" key="2">
    <source>
        <dbReference type="ARBA" id="ARBA00022801"/>
    </source>
</evidence>
<dbReference type="InterPro" id="IPR029033">
    <property type="entry name" value="His_PPase_superfam"/>
</dbReference>
<dbReference type="Proteomes" id="UP000814176">
    <property type="component" value="Unassembled WGS sequence"/>
</dbReference>
<protein>
    <submittedName>
        <fullName evidence="4">Phosphoglycerate mutase-like protein</fullName>
    </submittedName>
</protein>
<dbReference type="InterPro" id="IPR050645">
    <property type="entry name" value="Histidine_acid_phosphatase"/>
</dbReference>
<reference evidence="4 5" key="1">
    <citation type="journal article" date="2021" name="Environ. Microbiol.">
        <title>Gene family expansions and transcriptome signatures uncover fungal adaptations to wood decay.</title>
        <authorList>
            <person name="Hage H."/>
            <person name="Miyauchi S."/>
            <person name="Viragh M."/>
            <person name="Drula E."/>
            <person name="Min B."/>
            <person name="Chaduli D."/>
            <person name="Navarro D."/>
            <person name="Favel A."/>
            <person name="Norest M."/>
            <person name="Lesage-Meessen L."/>
            <person name="Balint B."/>
            <person name="Merenyi Z."/>
            <person name="de Eugenio L."/>
            <person name="Morin E."/>
            <person name="Martinez A.T."/>
            <person name="Baldrian P."/>
            <person name="Stursova M."/>
            <person name="Martinez M.J."/>
            <person name="Novotny C."/>
            <person name="Magnuson J.K."/>
            <person name="Spatafora J.W."/>
            <person name="Maurice S."/>
            <person name="Pangilinan J."/>
            <person name="Andreopoulos W."/>
            <person name="LaButti K."/>
            <person name="Hundley H."/>
            <person name="Na H."/>
            <person name="Kuo A."/>
            <person name="Barry K."/>
            <person name="Lipzen A."/>
            <person name="Henrissat B."/>
            <person name="Riley R."/>
            <person name="Ahrendt S."/>
            <person name="Nagy L.G."/>
            <person name="Grigoriev I.V."/>
            <person name="Martin F."/>
            <person name="Rosso M.N."/>
        </authorList>
    </citation>
    <scope>NUCLEOTIDE SEQUENCE [LARGE SCALE GENOMIC DNA]</scope>
    <source>
        <strain evidence="4 5">CIRM-BRFM 1785</strain>
    </source>
</reference>
<dbReference type="PROSITE" id="PS00778">
    <property type="entry name" value="HIS_ACID_PHOSPHAT_2"/>
    <property type="match status" value="1"/>
</dbReference>
<dbReference type="RefSeq" id="XP_047777706.1">
    <property type="nucleotide sequence ID" value="XM_047924097.1"/>
</dbReference>
<sequence>MPPLLPAFSLIACLPVLVLLLRAQAGAFLPLEMSRDAGPSTARSLNGSVPLDVNSYPVAPPDLELEQVHVYIRHGERTPVGVRMADPPASIPKHWMFCHTARNFRAAVSSATPSIPGVRGPVGGGEAQQQESLRTVRVVERPDGTAAPGECLLGELTDIGRQTTYDYGRGLRQLYIDKLGFLPDVASSHDDVYLRSTNVPRTIESLQQIAHGLYPDSKSTSDFIPQLRIRNGKDENLFGNTLACKRLEILQVGFAKAAASEWNDTLAPLDKKLSKYIGGNPVRLDGKPRASGILDTVRAANAHGIAVPPELKDPAVVDLIEKAVVHEWFAGYQTEEVRRLGMGPLLSDLSRKMQAKAMNASGDSLKILIHSTHDTCLAALCSTLDVFDNRWPAFSSAVTFELFRRRTQPEKQQQSIWQSVLAPFRQHTDASTEHYVRMRYQNRNLPLPVCAEDGKHLPGSPEFCTLAAFQERIRELTPVDWDAECAPAGLHGKHGGR</sequence>
<gene>
    <name evidence="4" type="ORF">C8Q71DRAFT_764934</name>
</gene>